<sequence length="78" mass="8709">MFCLQWILPLFFLPKPSNPAATVHHAIYILLFLICFFIERRPCGVCAVILFILLLLPCSSSLDNLCLFAACIGNPPLT</sequence>
<comment type="subcellular location">
    <subcellularLocation>
        <location evidence="1">Membrane</location>
    </subcellularLocation>
</comment>
<evidence type="ECO:0000256" key="1">
    <source>
        <dbReference type="ARBA" id="ARBA00004370"/>
    </source>
</evidence>
<evidence type="ECO:0008006" key="9">
    <source>
        <dbReference type="Google" id="ProtNLM"/>
    </source>
</evidence>
<evidence type="ECO:0000313" key="8">
    <source>
        <dbReference type="Proteomes" id="UP000308267"/>
    </source>
</evidence>
<organism evidence="7 8">
    <name type="scientific">Opisthorchis felineus</name>
    <dbReference type="NCBI Taxonomy" id="147828"/>
    <lineage>
        <taxon>Eukaryota</taxon>
        <taxon>Metazoa</taxon>
        <taxon>Spiralia</taxon>
        <taxon>Lophotrochozoa</taxon>
        <taxon>Platyhelminthes</taxon>
        <taxon>Trematoda</taxon>
        <taxon>Digenea</taxon>
        <taxon>Opisthorchiida</taxon>
        <taxon>Opisthorchiata</taxon>
        <taxon>Opisthorchiidae</taxon>
        <taxon>Opisthorchis</taxon>
    </lineage>
</organism>
<dbReference type="STRING" id="147828.A0A4S2LSH4"/>
<protein>
    <recommendedName>
        <fullName evidence="9">Bladder cancer-associated protein</fullName>
    </recommendedName>
</protein>
<evidence type="ECO:0000256" key="6">
    <source>
        <dbReference type="ARBA" id="ARBA00045856"/>
    </source>
</evidence>
<dbReference type="InterPro" id="IPR009598">
    <property type="entry name" value="BCALP"/>
</dbReference>
<gene>
    <name evidence="7" type="ORF">CRM22_005429</name>
</gene>
<name>A0A4S2LSH4_OPIFE</name>
<evidence type="ECO:0000256" key="2">
    <source>
        <dbReference type="ARBA" id="ARBA00007216"/>
    </source>
</evidence>
<keyword evidence="5" id="KW-0472">Membrane</keyword>
<evidence type="ECO:0000256" key="3">
    <source>
        <dbReference type="ARBA" id="ARBA00022692"/>
    </source>
</evidence>
<dbReference type="PANTHER" id="PTHR13259">
    <property type="entry name" value="BLADDER CANCER 10 KD PROTEIN HOMOLOG"/>
    <property type="match status" value="1"/>
</dbReference>
<keyword evidence="3" id="KW-0812">Transmembrane</keyword>
<keyword evidence="4" id="KW-1133">Transmembrane helix</keyword>
<dbReference type="AlphaFoldDB" id="A0A4S2LSH4"/>
<comment type="similarity">
    <text evidence="2">Belongs to the BLCAP family.</text>
</comment>
<reference evidence="7 8" key="1">
    <citation type="journal article" date="2019" name="BMC Genomics">
        <title>New insights from Opisthorchis felineus genome: update on genomics of the epidemiologically important liver flukes.</title>
        <authorList>
            <person name="Ershov N.I."/>
            <person name="Mordvinov V.A."/>
            <person name="Prokhortchouk E.B."/>
            <person name="Pakharukova M.Y."/>
            <person name="Gunbin K.V."/>
            <person name="Ustyantsev K."/>
            <person name="Genaev M.A."/>
            <person name="Blinov A.G."/>
            <person name="Mazur A."/>
            <person name="Boulygina E."/>
            <person name="Tsygankova S."/>
            <person name="Khrameeva E."/>
            <person name="Chekanov N."/>
            <person name="Fan G."/>
            <person name="Xiao A."/>
            <person name="Zhang H."/>
            <person name="Xu X."/>
            <person name="Yang H."/>
            <person name="Solovyev V."/>
            <person name="Lee S.M."/>
            <person name="Liu X."/>
            <person name="Afonnikov D.A."/>
            <person name="Skryabin K.G."/>
        </authorList>
    </citation>
    <scope>NUCLEOTIDE SEQUENCE [LARGE SCALE GENOMIC DNA]</scope>
    <source>
        <strain evidence="7">AK-0245</strain>
        <tissue evidence="7">Whole organism</tissue>
    </source>
</reference>
<comment type="function">
    <text evidence="6">Acts as a tumor suppressor; induces growth arrest at G(1)/S checkpoint and apoptosis via RB1-dependent and p53/TP53- and NF-kappa-B-independent mechanisms. Modulates expression of genes involved in the regulation of proliferation, cell cycle and apoptosis.</text>
</comment>
<comment type="caution">
    <text evidence="7">The sequence shown here is derived from an EMBL/GenBank/DDBJ whole genome shotgun (WGS) entry which is preliminary data.</text>
</comment>
<accession>A0A4S2LSH4</accession>
<dbReference type="Pfam" id="PF06726">
    <property type="entry name" value="BC10"/>
    <property type="match status" value="1"/>
</dbReference>
<proteinExistence type="inferred from homology"/>
<keyword evidence="8" id="KW-1185">Reference proteome</keyword>
<dbReference type="Proteomes" id="UP000308267">
    <property type="component" value="Unassembled WGS sequence"/>
</dbReference>
<evidence type="ECO:0000256" key="5">
    <source>
        <dbReference type="ARBA" id="ARBA00023136"/>
    </source>
</evidence>
<dbReference type="EMBL" id="SJOL01006461">
    <property type="protein sequence ID" value="TGZ66246.1"/>
    <property type="molecule type" value="Genomic_DNA"/>
</dbReference>
<evidence type="ECO:0000313" key="7">
    <source>
        <dbReference type="EMBL" id="TGZ66246.1"/>
    </source>
</evidence>
<dbReference type="GO" id="GO:0016020">
    <property type="term" value="C:membrane"/>
    <property type="evidence" value="ECO:0007669"/>
    <property type="project" value="UniProtKB-SubCell"/>
</dbReference>
<dbReference type="OrthoDB" id="5772623at2759"/>
<dbReference type="SMART" id="SM01396">
    <property type="entry name" value="BC10"/>
    <property type="match status" value="1"/>
</dbReference>
<evidence type="ECO:0000256" key="4">
    <source>
        <dbReference type="ARBA" id="ARBA00022989"/>
    </source>
</evidence>
<dbReference type="PANTHER" id="PTHR13259:SF1">
    <property type="entry name" value="BLADDER CANCER-ASSOCIATED PROTEIN"/>
    <property type="match status" value="1"/>
</dbReference>